<dbReference type="EMBL" id="KK583281">
    <property type="protein sequence ID" value="KDO21752.1"/>
    <property type="molecule type" value="Genomic_DNA"/>
</dbReference>
<dbReference type="AlphaFoldDB" id="A0A067C4N0"/>
<reference evidence="2 3" key="1">
    <citation type="journal article" date="2013" name="PLoS Genet.">
        <title>Distinctive expansion of potential virulence genes in the genome of the oomycete fish pathogen Saprolegnia parasitica.</title>
        <authorList>
            <person name="Jiang R.H."/>
            <person name="de Bruijn I."/>
            <person name="Haas B.J."/>
            <person name="Belmonte R."/>
            <person name="Lobach L."/>
            <person name="Christie J."/>
            <person name="van den Ackerveken G."/>
            <person name="Bottin A."/>
            <person name="Bulone V."/>
            <person name="Diaz-Moreno S.M."/>
            <person name="Dumas B."/>
            <person name="Fan L."/>
            <person name="Gaulin E."/>
            <person name="Govers F."/>
            <person name="Grenville-Briggs L.J."/>
            <person name="Horner N.R."/>
            <person name="Levin J.Z."/>
            <person name="Mammella M."/>
            <person name="Meijer H.J."/>
            <person name="Morris P."/>
            <person name="Nusbaum C."/>
            <person name="Oome S."/>
            <person name="Phillips A.J."/>
            <person name="van Rooyen D."/>
            <person name="Rzeszutek E."/>
            <person name="Saraiva M."/>
            <person name="Secombes C.J."/>
            <person name="Seidl M.F."/>
            <person name="Snel B."/>
            <person name="Stassen J.H."/>
            <person name="Sykes S."/>
            <person name="Tripathy S."/>
            <person name="van den Berg H."/>
            <person name="Vega-Arreguin J.C."/>
            <person name="Wawra S."/>
            <person name="Young S.K."/>
            <person name="Zeng Q."/>
            <person name="Dieguez-Uribeondo J."/>
            <person name="Russ C."/>
            <person name="Tyler B.M."/>
            <person name="van West P."/>
        </authorList>
    </citation>
    <scope>NUCLEOTIDE SEQUENCE [LARGE SCALE GENOMIC DNA]</scope>
    <source>
        <strain evidence="2 3">CBS 223.65</strain>
    </source>
</reference>
<dbReference type="GeneID" id="24142067"/>
<feature type="region of interest" description="Disordered" evidence="1">
    <location>
        <begin position="1"/>
        <end position="23"/>
    </location>
</feature>
<dbReference type="VEuPathDB" id="FungiDB:SPRG_21245"/>
<proteinExistence type="predicted"/>
<name>A0A067C4N0_SAPPC</name>
<feature type="non-terminal residue" evidence="2">
    <location>
        <position position="163"/>
    </location>
</feature>
<accession>A0A067C4N0</accession>
<evidence type="ECO:0000256" key="1">
    <source>
        <dbReference type="SAM" id="MobiDB-lite"/>
    </source>
</evidence>
<dbReference type="RefSeq" id="XP_012207580.1">
    <property type="nucleotide sequence ID" value="XM_012352190.1"/>
</dbReference>
<keyword evidence="3" id="KW-1185">Reference proteome</keyword>
<organism evidence="2 3">
    <name type="scientific">Saprolegnia parasitica (strain CBS 223.65)</name>
    <dbReference type="NCBI Taxonomy" id="695850"/>
    <lineage>
        <taxon>Eukaryota</taxon>
        <taxon>Sar</taxon>
        <taxon>Stramenopiles</taxon>
        <taxon>Oomycota</taxon>
        <taxon>Saprolegniomycetes</taxon>
        <taxon>Saprolegniales</taxon>
        <taxon>Saprolegniaceae</taxon>
        <taxon>Saprolegnia</taxon>
    </lineage>
</organism>
<dbReference type="KEGG" id="spar:SPRG_21245"/>
<evidence type="ECO:0000313" key="3">
    <source>
        <dbReference type="Proteomes" id="UP000030745"/>
    </source>
</evidence>
<gene>
    <name evidence="2" type="ORF">SPRG_21245</name>
</gene>
<dbReference type="Proteomes" id="UP000030745">
    <property type="component" value="Unassembled WGS sequence"/>
</dbReference>
<protein>
    <submittedName>
        <fullName evidence="2">Uncharacterized protein</fullName>
    </submittedName>
</protein>
<sequence length="163" mass="18496">MHHSSSSALVRGQAKSVRNLTRKTRLEQKCEARKRRATSDVLMTFFQPDEVRQSRHVELTTEMMDGLPLLVVSKKGNVGTKWLFLDGTLTKSSLRWSYFGKPSKPRFKGVEKQSTELSSILDVTPYTDALPAGYKNLARLRAHHEKHLTLRTKKTTTPIDGTD</sequence>
<evidence type="ECO:0000313" key="2">
    <source>
        <dbReference type="EMBL" id="KDO21752.1"/>
    </source>
</evidence>
<dbReference type="OrthoDB" id="10537280at2759"/>